<protein>
    <submittedName>
        <fullName evidence="3">Retrotransposon gag protein</fullName>
    </submittedName>
</protein>
<sequence length="407" mass="46219">MTPKISRELPLVVPVPGLSLVSSKSTSKCFEQPHPNRKFEDSDLPRQPTDEAESKELNLDIGAYEQSTTPRVRIDGKVVKMGVYNVFNGSLIMEFDGEVIHPRISSQVPLKSNNFVYVISSKFVKKGAIEDSSSTKPDRISKGRQRIMDIRQRYNETFHQFWRRFKQLCADCPDHGFKKEILIQFFYGGLGLKDRVFVDSFSTKPLHERTPEKAFNVLEELSQRTKSSTSHEKKDRAKEAKKEPEVNNKEVQPRLKIDQPSNSAEKPDIDLKHRTKLEVFFNVKWRIFSNFGKRFKKLCAAHPYHGYDQRRLVQIFYQGLRASDRLSVDTLIYIPLLDHSTADIYEIMENFAQMITNTSKEAAQGLSPVKPVPSTSHGRPTPAKASQACATSSLAVPNPATCPDATS</sequence>
<feature type="compositionally biased region" description="Basic and acidic residues" evidence="1">
    <location>
        <begin position="229"/>
        <end position="257"/>
    </location>
</feature>
<keyword evidence="4" id="KW-1185">Reference proteome</keyword>
<dbReference type="Proteomes" id="UP000188268">
    <property type="component" value="Unassembled WGS sequence"/>
</dbReference>
<dbReference type="InterPro" id="IPR005162">
    <property type="entry name" value="Retrotrans_gag_dom"/>
</dbReference>
<dbReference type="Pfam" id="PF03732">
    <property type="entry name" value="Retrotrans_gag"/>
    <property type="match status" value="1"/>
</dbReference>
<evidence type="ECO:0000313" key="4">
    <source>
        <dbReference type="Proteomes" id="UP000188268"/>
    </source>
</evidence>
<feature type="region of interest" description="Disordered" evidence="1">
    <location>
        <begin position="217"/>
        <end position="267"/>
    </location>
</feature>
<feature type="region of interest" description="Disordered" evidence="1">
    <location>
        <begin position="362"/>
        <end position="407"/>
    </location>
</feature>
<gene>
    <name evidence="3" type="ORF">CCACVL1_29484</name>
</gene>
<evidence type="ECO:0000259" key="2">
    <source>
        <dbReference type="Pfam" id="PF03732"/>
    </source>
</evidence>
<dbReference type="PANTHER" id="PTHR33223">
    <property type="entry name" value="CCHC-TYPE DOMAIN-CONTAINING PROTEIN"/>
    <property type="match status" value="1"/>
</dbReference>
<evidence type="ECO:0000256" key="1">
    <source>
        <dbReference type="SAM" id="MobiDB-lite"/>
    </source>
</evidence>
<feature type="region of interest" description="Disordered" evidence="1">
    <location>
        <begin position="23"/>
        <end position="56"/>
    </location>
</feature>
<feature type="compositionally biased region" description="Basic and acidic residues" evidence="1">
    <location>
        <begin position="37"/>
        <end position="56"/>
    </location>
</feature>
<dbReference type="PANTHER" id="PTHR33223:SF3">
    <property type="match status" value="1"/>
</dbReference>
<reference evidence="3 4" key="1">
    <citation type="submission" date="2013-09" db="EMBL/GenBank/DDBJ databases">
        <title>Corchorus capsularis genome sequencing.</title>
        <authorList>
            <person name="Alam M."/>
            <person name="Haque M.S."/>
            <person name="Islam M.S."/>
            <person name="Emdad E.M."/>
            <person name="Islam M.M."/>
            <person name="Ahmed B."/>
            <person name="Halim A."/>
            <person name="Hossen Q.M.M."/>
            <person name="Hossain M.Z."/>
            <person name="Ahmed R."/>
            <person name="Khan M.M."/>
            <person name="Islam R."/>
            <person name="Rashid M.M."/>
            <person name="Khan S.A."/>
            <person name="Rahman M.S."/>
            <person name="Alam M."/>
        </authorList>
    </citation>
    <scope>NUCLEOTIDE SEQUENCE [LARGE SCALE GENOMIC DNA]</scope>
    <source>
        <strain evidence="4">cv. CVL-1</strain>
        <tissue evidence="3">Whole seedling</tissue>
    </source>
</reference>
<name>A0A1R3G1I8_COCAP</name>
<dbReference type="AlphaFoldDB" id="A0A1R3G1I8"/>
<dbReference type="OrthoDB" id="1305902at2759"/>
<accession>A0A1R3G1I8</accession>
<proteinExistence type="predicted"/>
<dbReference type="Gramene" id="OMO51937">
    <property type="protein sequence ID" value="OMO51937"/>
    <property type="gene ID" value="CCACVL1_29484"/>
</dbReference>
<feature type="domain" description="Retrotransposon gag" evidence="2">
    <location>
        <begin position="137"/>
        <end position="190"/>
    </location>
</feature>
<comment type="caution">
    <text evidence="3">The sequence shown here is derived from an EMBL/GenBank/DDBJ whole genome shotgun (WGS) entry which is preliminary data.</text>
</comment>
<evidence type="ECO:0000313" key="3">
    <source>
        <dbReference type="EMBL" id="OMO51937.1"/>
    </source>
</evidence>
<organism evidence="3 4">
    <name type="scientific">Corchorus capsularis</name>
    <name type="common">Jute</name>
    <dbReference type="NCBI Taxonomy" id="210143"/>
    <lineage>
        <taxon>Eukaryota</taxon>
        <taxon>Viridiplantae</taxon>
        <taxon>Streptophyta</taxon>
        <taxon>Embryophyta</taxon>
        <taxon>Tracheophyta</taxon>
        <taxon>Spermatophyta</taxon>
        <taxon>Magnoliopsida</taxon>
        <taxon>eudicotyledons</taxon>
        <taxon>Gunneridae</taxon>
        <taxon>Pentapetalae</taxon>
        <taxon>rosids</taxon>
        <taxon>malvids</taxon>
        <taxon>Malvales</taxon>
        <taxon>Malvaceae</taxon>
        <taxon>Grewioideae</taxon>
        <taxon>Apeibeae</taxon>
        <taxon>Corchorus</taxon>
    </lineage>
</organism>
<dbReference type="EMBL" id="AWWV01015651">
    <property type="protein sequence ID" value="OMO51937.1"/>
    <property type="molecule type" value="Genomic_DNA"/>
</dbReference>